<dbReference type="PANTHER" id="PTHR37366:SF1">
    <property type="entry name" value="SPERM ACROSOME MEMBRANE-ASSOCIATED PROTEIN 6"/>
    <property type="match status" value="1"/>
</dbReference>
<evidence type="ECO:0000313" key="4">
    <source>
        <dbReference type="Ensembl" id="ENSCGRP00001006307.1"/>
    </source>
</evidence>
<dbReference type="InterPro" id="IPR034549">
    <property type="entry name" value="SPACA6"/>
</dbReference>
<evidence type="ECO:0000256" key="2">
    <source>
        <dbReference type="SAM" id="Phobius"/>
    </source>
</evidence>
<evidence type="ECO:0000259" key="3">
    <source>
        <dbReference type="PROSITE" id="PS50835"/>
    </source>
</evidence>
<dbReference type="Ensembl" id="ENSCGRT00001009888.1">
    <property type="protein sequence ID" value="ENSCGRP00001006307.1"/>
    <property type="gene ID" value="ENSCGRG00001008495.1"/>
</dbReference>
<dbReference type="GO" id="GO:0035036">
    <property type="term" value="P:sperm-egg recognition"/>
    <property type="evidence" value="ECO:0007669"/>
    <property type="project" value="Ensembl"/>
</dbReference>
<reference evidence="4" key="2">
    <citation type="submission" date="2025-09" db="UniProtKB">
        <authorList>
            <consortium name="Ensembl"/>
        </authorList>
    </citation>
    <scope>IDENTIFICATION</scope>
</reference>
<keyword evidence="2" id="KW-0812">Transmembrane</keyword>
<dbReference type="GO" id="GO:0005886">
    <property type="term" value="C:plasma membrane"/>
    <property type="evidence" value="ECO:0007669"/>
    <property type="project" value="Ensembl"/>
</dbReference>
<dbReference type="FunFam" id="2.60.40.10:FF:001731">
    <property type="entry name" value="Sperm acrosome associated 6"/>
    <property type="match status" value="1"/>
</dbReference>
<evidence type="ECO:0000256" key="1">
    <source>
        <dbReference type="ARBA" id="ARBA00023319"/>
    </source>
</evidence>
<dbReference type="GO" id="GO:0030674">
    <property type="term" value="F:protein-macromolecule adaptor activity"/>
    <property type="evidence" value="ECO:0007669"/>
    <property type="project" value="Ensembl"/>
</dbReference>
<organism evidence="4 5">
    <name type="scientific">Cricetulus griseus</name>
    <name type="common">Chinese hamster</name>
    <name type="synonym">Cricetulus barabensis griseus</name>
    <dbReference type="NCBI Taxonomy" id="10029"/>
    <lineage>
        <taxon>Eukaryota</taxon>
        <taxon>Metazoa</taxon>
        <taxon>Chordata</taxon>
        <taxon>Craniata</taxon>
        <taxon>Vertebrata</taxon>
        <taxon>Euteleostomi</taxon>
        <taxon>Mammalia</taxon>
        <taxon>Eutheria</taxon>
        <taxon>Euarchontoglires</taxon>
        <taxon>Glires</taxon>
        <taxon>Rodentia</taxon>
        <taxon>Myomorpha</taxon>
        <taxon>Muroidea</taxon>
        <taxon>Cricetidae</taxon>
        <taxon>Cricetinae</taxon>
        <taxon>Cricetulus</taxon>
    </lineage>
</organism>
<reference evidence="4" key="1">
    <citation type="submission" date="2025-08" db="UniProtKB">
        <authorList>
            <consortium name="Ensembl"/>
        </authorList>
    </citation>
    <scope>IDENTIFICATION</scope>
</reference>
<name>A0A8C2QEH5_CRIGR</name>
<sequence>ASPQTQRPSVMALVALVGSIILLFPLIFRASTWACLSCFTTYEERLRVCQTFVNTGPKLGQCKDALTDAFQGLSDTEINYDERSHLHDAFTEMMFSLQEVAAAQGEWSFMAAFPTAAAKMKKFIKQLKKGVQEVTRRFFCWGCFSTICELPLDCPVQDVTVKRGDQALFSCVVGFQLPESELTYSWKFAGGGIRTQDVSYFRDLPGARGNLARIRPVQPTHRGTFSCVILHDQRPLARLYFYLNVTGPPPPGETELQVTFREVMRWTPREAEMIEPWRPSLGELLAKPRALTLGNLVLLAATAALLSASVTVLVWVFFRWYLSGN</sequence>
<dbReference type="SUPFAM" id="SSF48726">
    <property type="entry name" value="Immunoglobulin"/>
    <property type="match status" value="1"/>
</dbReference>
<dbReference type="InterPro" id="IPR013151">
    <property type="entry name" value="Immunoglobulin_dom"/>
</dbReference>
<dbReference type="AlphaFoldDB" id="A0A8C2QEH5"/>
<keyword evidence="2" id="KW-1133">Transmembrane helix</keyword>
<keyword evidence="1" id="KW-0393">Immunoglobulin domain</keyword>
<dbReference type="Proteomes" id="UP000694386">
    <property type="component" value="Unplaced"/>
</dbReference>
<dbReference type="PROSITE" id="PS50835">
    <property type="entry name" value="IG_LIKE"/>
    <property type="match status" value="1"/>
</dbReference>
<dbReference type="InterPro" id="IPR007110">
    <property type="entry name" value="Ig-like_dom"/>
</dbReference>
<dbReference type="Pfam" id="PF00047">
    <property type="entry name" value="ig"/>
    <property type="match status" value="1"/>
</dbReference>
<evidence type="ECO:0000313" key="5">
    <source>
        <dbReference type="Proteomes" id="UP000694386"/>
    </source>
</evidence>
<accession>A0A8C2QEH5</accession>
<dbReference type="GO" id="GO:0007342">
    <property type="term" value="P:fusion of sperm to egg plasma membrane involved in single fertilization"/>
    <property type="evidence" value="ECO:0007669"/>
    <property type="project" value="Ensembl"/>
</dbReference>
<protein>
    <submittedName>
        <fullName evidence="4">Sperm acrosome associated 6</fullName>
    </submittedName>
</protein>
<dbReference type="GO" id="GO:0001669">
    <property type="term" value="C:acrosomal vesicle"/>
    <property type="evidence" value="ECO:0007669"/>
    <property type="project" value="Ensembl"/>
</dbReference>
<keyword evidence="2" id="KW-0472">Membrane</keyword>
<dbReference type="CDD" id="cd00096">
    <property type="entry name" value="Ig"/>
    <property type="match status" value="1"/>
</dbReference>
<dbReference type="PANTHER" id="PTHR37366">
    <property type="entry name" value="SPERM ACROSOME MEMBRANE-ASSOCIATED PROTEIN 6"/>
    <property type="match status" value="1"/>
</dbReference>
<dbReference type="Gene3D" id="2.60.40.10">
    <property type="entry name" value="Immunoglobulins"/>
    <property type="match status" value="1"/>
</dbReference>
<feature type="transmembrane region" description="Helical" evidence="2">
    <location>
        <begin position="296"/>
        <end position="318"/>
    </location>
</feature>
<proteinExistence type="predicted"/>
<feature type="domain" description="Ig-like" evidence="3">
    <location>
        <begin position="151"/>
        <end position="237"/>
    </location>
</feature>
<dbReference type="InterPro" id="IPR013783">
    <property type="entry name" value="Ig-like_fold"/>
</dbReference>
<dbReference type="InterPro" id="IPR036179">
    <property type="entry name" value="Ig-like_dom_sf"/>
</dbReference>